<feature type="compositionally biased region" description="Low complexity" evidence="7">
    <location>
        <begin position="15"/>
        <end position="27"/>
    </location>
</feature>
<feature type="region of interest" description="Disordered" evidence="7">
    <location>
        <begin position="310"/>
        <end position="445"/>
    </location>
</feature>
<protein>
    <recommendedName>
        <fullName evidence="8">Protein kinase domain-containing protein</fullName>
    </recommendedName>
</protein>
<comment type="caution">
    <text evidence="10">The sequence shown here is derived from an EMBL/GenBank/DDBJ whole genome shotgun (WGS) entry which is preliminary data.</text>
</comment>
<dbReference type="SMART" id="SM00220">
    <property type="entry name" value="S_TKc"/>
    <property type="match status" value="1"/>
</dbReference>
<gene>
    <name evidence="9" type="ORF">Vretifemale_5688</name>
    <name evidence="10" type="ORF">Vretimale_5787</name>
</gene>
<dbReference type="InterPro" id="IPR000719">
    <property type="entry name" value="Prot_kinase_dom"/>
</dbReference>
<dbReference type="AlphaFoldDB" id="A0A8J4G675"/>
<organism evidence="10 11">
    <name type="scientific">Volvox reticuliferus</name>
    <dbReference type="NCBI Taxonomy" id="1737510"/>
    <lineage>
        <taxon>Eukaryota</taxon>
        <taxon>Viridiplantae</taxon>
        <taxon>Chlorophyta</taxon>
        <taxon>core chlorophytes</taxon>
        <taxon>Chlorophyceae</taxon>
        <taxon>CS clade</taxon>
        <taxon>Chlamydomonadales</taxon>
        <taxon>Volvocaceae</taxon>
        <taxon>Volvox</taxon>
    </lineage>
</organism>
<sequence length="720" mass="77504">MDTYQLDPRWIKQPQQQQVQQQLQGSQPVTPSGVSRTGSFVGRDNSFRRPPSHQDSFRNDASSMSIVFNANWVKILNPIGEGAFSRVYEGIYTNPDTLEESVVAVKILKKNMLKRRSDCLRFIKEAKIMTKICHRNIVACYGIGKYDDEDEQNPGSLFIVQELVRGGNLLHKVYKQMLNRHKCVYTSAEALEWLCDVAAGMQYLHSTSDIKPMIIHRDLKLENIMLMPDEGPTGTVAKLVDFGLHKVIDDRIKKVVKRVMSEANMGGMLARRHMQQQAAEGEIGEEEDELEAALAQQRREQAAMMVATAAGHGSGGGAAVTGASGAVSPSGAAAGGAASGASRLRRVAGEAGSASSMPAVSEDGEEEEDGGGEGQGQQQGLVAAGSAAAATAVQSEARNGSLSRSPLGRPAQPVIPEDGTTVEGIAPQDAVRRLRAPPKKQNSMQKLMAKMKEIKLRVTGKMPAEGGTANETAAAAGGGAAATPATASPAATVVGPGAGAKPAGTVAGSGVEEAVGANAESMSLEAKDRQVKIAQNEALLNKMIQQQNSTMAATEKAQIMDDLGIMAGPTASEKKRAPPRRAVTWVNEVRYNLTEAVGSWAYMAPEVVLGQPYNEKVDVFSFGVILFEVLNRKLMLVDEIKNDPRKDAQAYAERVARGFRPEIPRRWPDQLRELITMCWAQDPHLRPNFTAVVDMLEEVVNSGCVSKLDIMYWSRPGGFA</sequence>
<dbReference type="EMBL" id="BNCQ01000008">
    <property type="protein sequence ID" value="GIM00885.1"/>
    <property type="molecule type" value="Genomic_DNA"/>
</dbReference>
<dbReference type="PANTHER" id="PTHR44329:SF289">
    <property type="entry name" value="SERINE_THREONINE-PROTEIN KINASE VIK"/>
    <property type="match status" value="1"/>
</dbReference>
<evidence type="ECO:0000256" key="1">
    <source>
        <dbReference type="ARBA" id="ARBA00022527"/>
    </source>
</evidence>
<keyword evidence="12" id="KW-1185">Reference proteome</keyword>
<dbReference type="GO" id="GO:0005524">
    <property type="term" value="F:ATP binding"/>
    <property type="evidence" value="ECO:0007669"/>
    <property type="project" value="UniProtKB-UniRule"/>
</dbReference>
<dbReference type="PROSITE" id="PS00107">
    <property type="entry name" value="PROTEIN_KINASE_ATP"/>
    <property type="match status" value="1"/>
</dbReference>
<dbReference type="InterPro" id="IPR008271">
    <property type="entry name" value="Ser/Thr_kinase_AS"/>
</dbReference>
<keyword evidence="5 6" id="KW-0067">ATP-binding</keyword>
<feature type="compositionally biased region" description="Polar residues" evidence="7">
    <location>
        <begin position="28"/>
        <end position="38"/>
    </location>
</feature>
<feature type="region of interest" description="Disordered" evidence="7">
    <location>
        <begin position="270"/>
        <end position="297"/>
    </location>
</feature>
<evidence type="ECO:0000256" key="3">
    <source>
        <dbReference type="ARBA" id="ARBA00022741"/>
    </source>
</evidence>
<feature type="compositionally biased region" description="Acidic residues" evidence="7">
    <location>
        <begin position="362"/>
        <end position="371"/>
    </location>
</feature>
<proteinExistence type="predicted"/>
<dbReference type="PANTHER" id="PTHR44329">
    <property type="entry name" value="SERINE/THREONINE-PROTEIN KINASE TNNI3K-RELATED"/>
    <property type="match status" value="1"/>
</dbReference>
<evidence type="ECO:0000256" key="5">
    <source>
        <dbReference type="ARBA" id="ARBA00022840"/>
    </source>
</evidence>
<reference evidence="10" key="1">
    <citation type="journal article" date="2021" name="Proc. Natl. Acad. Sci. U.S.A.">
        <title>Three genomes in the algal genus Volvox reveal the fate of a haploid sex-determining region after a transition to homothallism.</title>
        <authorList>
            <person name="Yamamoto K."/>
            <person name="Hamaji T."/>
            <person name="Kawai-Toyooka H."/>
            <person name="Matsuzaki R."/>
            <person name="Takahashi F."/>
            <person name="Nishimura Y."/>
            <person name="Kawachi M."/>
            <person name="Noguchi H."/>
            <person name="Minakuchi Y."/>
            <person name="Umen J.G."/>
            <person name="Toyoda A."/>
            <person name="Nozaki H."/>
        </authorList>
    </citation>
    <scope>NUCLEOTIDE SEQUENCE</scope>
    <source>
        <strain evidence="10">NIES-3785</strain>
        <strain evidence="9">NIES-3786</strain>
    </source>
</reference>
<dbReference type="OrthoDB" id="533029at2759"/>
<evidence type="ECO:0000313" key="11">
    <source>
        <dbReference type="Proteomes" id="UP000722791"/>
    </source>
</evidence>
<feature type="compositionally biased region" description="Low complexity" evidence="7">
    <location>
        <begin position="320"/>
        <end position="332"/>
    </location>
</feature>
<evidence type="ECO:0000313" key="10">
    <source>
        <dbReference type="EMBL" id="GIM00885.1"/>
    </source>
</evidence>
<keyword evidence="3 6" id="KW-0547">Nucleotide-binding</keyword>
<dbReference type="InterPro" id="IPR011009">
    <property type="entry name" value="Kinase-like_dom_sf"/>
</dbReference>
<keyword evidence="4" id="KW-0418">Kinase</keyword>
<dbReference type="Proteomes" id="UP000747110">
    <property type="component" value="Unassembled WGS sequence"/>
</dbReference>
<dbReference type="InterPro" id="IPR051681">
    <property type="entry name" value="Ser/Thr_Kinases-Pseudokinases"/>
</dbReference>
<evidence type="ECO:0000259" key="8">
    <source>
        <dbReference type="PROSITE" id="PS50011"/>
    </source>
</evidence>
<dbReference type="CDD" id="cd00180">
    <property type="entry name" value="PKc"/>
    <property type="match status" value="1"/>
</dbReference>
<feature type="binding site" evidence="6">
    <location>
        <position position="106"/>
    </location>
    <ligand>
        <name>ATP</name>
        <dbReference type="ChEBI" id="CHEBI:30616"/>
    </ligand>
</feature>
<feature type="compositionally biased region" description="Low complexity" evidence="7">
    <location>
        <begin position="378"/>
        <end position="397"/>
    </location>
</feature>
<keyword evidence="2" id="KW-0808">Transferase</keyword>
<feature type="region of interest" description="Disordered" evidence="7">
    <location>
        <begin position="15"/>
        <end position="58"/>
    </location>
</feature>
<accession>A0A8J4G675</accession>
<evidence type="ECO:0000256" key="4">
    <source>
        <dbReference type="ARBA" id="ARBA00022777"/>
    </source>
</evidence>
<evidence type="ECO:0000256" key="2">
    <source>
        <dbReference type="ARBA" id="ARBA00022679"/>
    </source>
</evidence>
<dbReference type="InterPro" id="IPR017441">
    <property type="entry name" value="Protein_kinase_ATP_BS"/>
</dbReference>
<dbReference type="PROSITE" id="PS50011">
    <property type="entry name" value="PROTEIN_KINASE_DOM"/>
    <property type="match status" value="1"/>
</dbReference>
<dbReference type="Gene3D" id="1.10.510.10">
    <property type="entry name" value="Transferase(Phosphotransferase) domain 1"/>
    <property type="match status" value="2"/>
</dbReference>
<keyword evidence="1" id="KW-0723">Serine/threonine-protein kinase</keyword>
<dbReference type="GO" id="GO:0004674">
    <property type="term" value="F:protein serine/threonine kinase activity"/>
    <property type="evidence" value="ECO:0007669"/>
    <property type="project" value="UniProtKB-KW"/>
</dbReference>
<name>A0A8J4G675_9CHLO</name>
<dbReference type="InterPro" id="IPR001245">
    <property type="entry name" value="Ser-Thr/Tyr_kinase_cat_dom"/>
</dbReference>
<feature type="domain" description="Protein kinase" evidence="8">
    <location>
        <begin position="73"/>
        <end position="700"/>
    </location>
</feature>
<dbReference type="Proteomes" id="UP000722791">
    <property type="component" value="Unassembled WGS sequence"/>
</dbReference>
<evidence type="ECO:0000256" key="7">
    <source>
        <dbReference type="SAM" id="MobiDB-lite"/>
    </source>
</evidence>
<feature type="compositionally biased region" description="Acidic residues" evidence="7">
    <location>
        <begin position="282"/>
        <end position="291"/>
    </location>
</feature>
<dbReference type="SUPFAM" id="SSF56112">
    <property type="entry name" value="Protein kinase-like (PK-like)"/>
    <property type="match status" value="1"/>
</dbReference>
<dbReference type="PROSITE" id="PS00108">
    <property type="entry name" value="PROTEIN_KINASE_ST"/>
    <property type="match status" value="1"/>
</dbReference>
<evidence type="ECO:0000256" key="6">
    <source>
        <dbReference type="PROSITE-ProRule" id="PRU10141"/>
    </source>
</evidence>
<dbReference type="Pfam" id="PF07714">
    <property type="entry name" value="PK_Tyr_Ser-Thr"/>
    <property type="match status" value="2"/>
</dbReference>
<evidence type="ECO:0000313" key="12">
    <source>
        <dbReference type="Proteomes" id="UP000747110"/>
    </source>
</evidence>
<dbReference type="EMBL" id="BNCP01000008">
    <property type="protein sequence ID" value="GIL76177.1"/>
    <property type="molecule type" value="Genomic_DNA"/>
</dbReference>
<evidence type="ECO:0000313" key="9">
    <source>
        <dbReference type="EMBL" id="GIL76177.1"/>
    </source>
</evidence>